<dbReference type="HOGENOM" id="CLU_1927260_0_0_1"/>
<sequence length="152" mass="16468">MPGDPEIWEVSDDSSTSGTDTENDSLPTVDGSRSNFNVAFVETKPKGVVLDNGRVGGYQEDQFKKLKTNLRNHFDDISIGTSFFHQGILPNAPNPGISIHGYGTIGFPLTEHDYERMKAASSLGSNESTGNTLTPSHVYTIPGNKISIRNPV</sequence>
<dbReference type="AlphaFoldDB" id="G2YZ34"/>
<evidence type="ECO:0000256" key="1">
    <source>
        <dbReference type="SAM" id="MobiDB-lite"/>
    </source>
</evidence>
<evidence type="ECO:0000313" key="3">
    <source>
        <dbReference type="Proteomes" id="UP000008177"/>
    </source>
</evidence>
<accession>G2YZ34</accession>
<proteinExistence type="predicted"/>
<organism evidence="2 3">
    <name type="scientific">Botryotinia fuckeliana (strain T4)</name>
    <name type="common">Noble rot fungus</name>
    <name type="synonym">Botrytis cinerea</name>
    <dbReference type="NCBI Taxonomy" id="999810"/>
    <lineage>
        <taxon>Eukaryota</taxon>
        <taxon>Fungi</taxon>
        <taxon>Dikarya</taxon>
        <taxon>Ascomycota</taxon>
        <taxon>Pezizomycotina</taxon>
        <taxon>Leotiomycetes</taxon>
        <taxon>Helotiales</taxon>
        <taxon>Sclerotiniaceae</taxon>
        <taxon>Botrytis</taxon>
    </lineage>
</organism>
<dbReference type="InParanoid" id="G2YZ34"/>
<reference evidence="3" key="1">
    <citation type="journal article" date="2011" name="PLoS Genet.">
        <title>Genomic analysis of the necrotrophic fungal pathogens Sclerotinia sclerotiorum and Botrytis cinerea.</title>
        <authorList>
            <person name="Amselem J."/>
            <person name="Cuomo C.A."/>
            <person name="van Kan J.A."/>
            <person name="Viaud M."/>
            <person name="Benito E.P."/>
            <person name="Couloux A."/>
            <person name="Coutinho P.M."/>
            <person name="de Vries R.P."/>
            <person name="Dyer P.S."/>
            <person name="Fillinger S."/>
            <person name="Fournier E."/>
            <person name="Gout L."/>
            <person name="Hahn M."/>
            <person name="Kohn L."/>
            <person name="Lapalu N."/>
            <person name="Plummer K.M."/>
            <person name="Pradier J.M."/>
            <person name="Quevillon E."/>
            <person name="Sharon A."/>
            <person name="Simon A."/>
            <person name="ten Have A."/>
            <person name="Tudzynski B."/>
            <person name="Tudzynski P."/>
            <person name="Wincker P."/>
            <person name="Andrew M."/>
            <person name="Anthouard V."/>
            <person name="Beever R.E."/>
            <person name="Beffa R."/>
            <person name="Benoit I."/>
            <person name="Bouzid O."/>
            <person name="Brault B."/>
            <person name="Chen Z."/>
            <person name="Choquer M."/>
            <person name="Collemare J."/>
            <person name="Cotton P."/>
            <person name="Danchin E.G."/>
            <person name="Da Silva C."/>
            <person name="Gautier A."/>
            <person name="Giraud C."/>
            <person name="Giraud T."/>
            <person name="Gonzalez C."/>
            <person name="Grossetete S."/>
            <person name="Guldener U."/>
            <person name="Henrissat B."/>
            <person name="Howlett B.J."/>
            <person name="Kodira C."/>
            <person name="Kretschmer M."/>
            <person name="Lappartient A."/>
            <person name="Leroch M."/>
            <person name="Levis C."/>
            <person name="Mauceli E."/>
            <person name="Neuveglise C."/>
            <person name="Oeser B."/>
            <person name="Pearson M."/>
            <person name="Poulain J."/>
            <person name="Poussereau N."/>
            <person name="Quesneville H."/>
            <person name="Rascle C."/>
            <person name="Schumacher J."/>
            <person name="Segurens B."/>
            <person name="Sexton A."/>
            <person name="Silva E."/>
            <person name="Sirven C."/>
            <person name="Soanes D.M."/>
            <person name="Talbot N.J."/>
            <person name="Templeton M."/>
            <person name="Yandava C."/>
            <person name="Yarden O."/>
            <person name="Zeng Q."/>
            <person name="Rollins J.A."/>
            <person name="Lebrun M.H."/>
            <person name="Dickman M."/>
        </authorList>
    </citation>
    <scope>NUCLEOTIDE SEQUENCE [LARGE SCALE GENOMIC DNA]</scope>
    <source>
        <strain evidence="3">T4</strain>
    </source>
</reference>
<dbReference type="Proteomes" id="UP000008177">
    <property type="component" value="Unplaced contigs"/>
</dbReference>
<protein>
    <submittedName>
        <fullName evidence="2">Uncharacterized protein</fullName>
    </submittedName>
</protein>
<name>G2YZ34_BOTF4</name>
<feature type="compositionally biased region" description="Acidic residues" evidence="1">
    <location>
        <begin position="1"/>
        <end position="12"/>
    </location>
</feature>
<gene>
    <name evidence="2" type="ORF">BofuT4_P141440.1</name>
</gene>
<dbReference type="EMBL" id="FQ790362">
    <property type="protein sequence ID" value="CCD56882.1"/>
    <property type="molecule type" value="Genomic_DNA"/>
</dbReference>
<feature type="region of interest" description="Disordered" evidence="1">
    <location>
        <begin position="1"/>
        <end position="32"/>
    </location>
</feature>
<evidence type="ECO:0000313" key="2">
    <source>
        <dbReference type="EMBL" id="CCD56882.1"/>
    </source>
</evidence>